<keyword evidence="7" id="KW-1185">Reference proteome</keyword>
<dbReference type="InterPro" id="IPR037402">
    <property type="entry name" value="YidZ_PBP2"/>
</dbReference>
<dbReference type="Proteomes" id="UP001057998">
    <property type="component" value="Chromosome 2"/>
</dbReference>
<proteinExistence type="inferred from homology"/>
<evidence type="ECO:0000256" key="3">
    <source>
        <dbReference type="ARBA" id="ARBA00023125"/>
    </source>
</evidence>
<dbReference type="EMBL" id="CP101509">
    <property type="protein sequence ID" value="UTV30518.1"/>
    <property type="molecule type" value="Genomic_DNA"/>
</dbReference>
<evidence type="ECO:0000256" key="2">
    <source>
        <dbReference type="ARBA" id="ARBA00023015"/>
    </source>
</evidence>
<dbReference type="RefSeq" id="WP_255391877.1">
    <property type="nucleotide sequence ID" value="NZ_CP101509.1"/>
</dbReference>
<dbReference type="Pfam" id="PF03466">
    <property type="entry name" value="LysR_substrate"/>
    <property type="match status" value="1"/>
</dbReference>
<evidence type="ECO:0000313" key="6">
    <source>
        <dbReference type="EMBL" id="UTV30518.1"/>
    </source>
</evidence>
<dbReference type="SUPFAM" id="SSF53850">
    <property type="entry name" value="Periplasmic binding protein-like II"/>
    <property type="match status" value="1"/>
</dbReference>
<dbReference type="Gene3D" id="1.10.10.10">
    <property type="entry name" value="Winged helix-like DNA-binding domain superfamily/Winged helix DNA-binding domain"/>
    <property type="match status" value="1"/>
</dbReference>
<dbReference type="InterPro" id="IPR036388">
    <property type="entry name" value="WH-like_DNA-bd_sf"/>
</dbReference>
<dbReference type="Pfam" id="PF00126">
    <property type="entry name" value="HTH_1"/>
    <property type="match status" value="1"/>
</dbReference>
<dbReference type="PANTHER" id="PTHR30118">
    <property type="entry name" value="HTH-TYPE TRANSCRIPTIONAL REGULATOR LEUO-RELATED"/>
    <property type="match status" value="1"/>
</dbReference>
<dbReference type="InterPro" id="IPR036390">
    <property type="entry name" value="WH_DNA-bd_sf"/>
</dbReference>
<comment type="similarity">
    <text evidence="1">Belongs to the LysR transcriptional regulatory family.</text>
</comment>
<dbReference type="PROSITE" id="PS50931">
    <property type="entry name" value="HTH_LYSR"/>
    <property type="match status" value="1"/>
</dbReference>
<organism evidence="6 7">
    <name type="scientific">Photobacterium atrarenae</name>
    <dbReference type="NCBI Taxonomy" id="865757"/>
    <lineage>
        <taxon>Bacteria</taxon>
        <taxon>Pseudomonadati</taxon>
        <taxon>Pseudomonadota</taxon>
        <taxon>Gammaproteobacteria</taxon>
        <taxon>Vibrionales</taxon>
        <taxon>Vibrionaceae</taxon>
        <taxon>Photobacterium</taxon>
    </lineage>
</organism>
<dbReference type="PANTHER" id="PTHR30118:SF6">
    <property type="entry name" value="HTH-TYPE TRANSCRIPTIONAL REGULATOR LEUO"/>
    <property type="match status" value="1"/>
</dbReference>
<reference evidence="6" key="1">
    <citation type="submission" date="2022-07" db="EMBL/GenBank/DDBJ databases">
        <title>Genome sequencing of Photobacterium atrarenae GJH2-4.</title>
        <authorList>
            <person name="Park S.-J."/>
        </authorList>
    </citation>
    <scope>NUCLEOTIDE SEQUENCE</scope>
    <source>
        <strain evidence="6">GJH2-4</strain>
    </source>
</reference>
<dbReference type="InterPro" id="IPR050389">
    <property type="entry name" value="LysR-type_TF"/>
</dbReference>
<accession>A0ABY5GMF9</accession>
<evidence type="ECO:0000256" key="4">
    <source>
        <dbReference type="ARBA" id="ARBA00023163"/>
    </source>
</evidence>
<keyword evidence="4" id="KW-0804">Transcription</keyword>
<keyword evidence="2" id="KW-0805">Transcription regulation</keyword>
<dbReference type="InterPro" id="IPR000847">
    <property type="entry name" value="LysR_HTH_N"/>
</dbReference>
<feature type="domain" description="HTH lysR-type" evidence="5">
    <location>
        <begin position="4"/>
        <end position="61"/>
    </location>
</feature>
<evidence type="ECO:0000256" key="1">
    <source>
        <dbReference type="ARBA" id="ARBA00009437"/>
    </source>
</evidence>
<dbReference type="SUPFAM" id="SSF46785">
    <property type="entry name" value="Winged helix' DNA-binding domain"/>
    <property type="match status" value="1"/>
</dbReference>
<protein>
    <submittedName>
        <fullName evidence="6">LysR family transcriptional regulator</fullName>
    </submittedName>
</protein>
<sequence>MAKLDINLLVIFDAIMAEQSVTAAADRLALTQPSVSKAISRMRYAWKDPLFVRDGRGIKPTPRAEVLWQEVRPAIQTLVDATSEQRFDPASSERTFRIALTDGMSRMLWLPLRQRIEQQAPKVNLYAMPFRGNGESLLVDAEVDLVVDYYESQNRKIVRQHLFDNRFTCLMRPAHPLAQTAPSLEALAGAEHLMVSLSGNTGSVVCSALAKHQMQRRIAMTVNSFAAAIDLIKQTDLLCVLPYPVAYHDIAAGDLISQPLPLDVPPAPISLAYHIRSEADPGVRWLRQQVLEIIEAMRPVLNYVP</sequence>
<dbReference type="CDD" id="cd08417">
    <property type="entry name" value="PBP2_Nitroaromatics_like"/>
    <property type="match status" value="1"/>
</dbReference>
<keyword evidence="3" id="KW-0238">DNA-binding</keyword>
<dbReference type="Gene3D" id="3.40.190.10">
    <property type="entry name" value="Periplasmic binding protein-like II"/>
    <property type="match status" value="2"/>
</dbReference>
<name>A0ABY5GMF9_9GAMM</name>
<gene>
    <name evidence="6" type="ORF">NNL38_18270</name>
</gene>
<evidence type="ECO:0000259" key="5">
    <source>
        <dbReference type="PROSITE" id="PS50931"/>
    </source>
</evidence>
<dbReference type="InterPro" id="IPR005119">
    <property type="entry name" value="LysR_subst-bd"/>
</dbReference>
<evidence type="ECO:0000313" key="7">
    <source>
        <dbReference type="Proteomes" id="UP001057998"/>
    </source>
</evidence>